<keyword evidence="1 4" id="KW-0639">Primosome</keyword>
<dbReference type="PROSITE" id="PS50935">
    <property type="entry name" value="SSB"/>
    <property type="match status" value="1"/>
</dbReference>
<reference evidence="5 6" key="1">
    <citation type="journal article" date="2014" name="ISME J.">
        <title>Candidatus Competibacter-lineage genomes retrieved from metagenomes reveal functional metabolic diversity.</title>
        <authorList>
            <person name="McIlroy S.J."/>
            <person name="Albertsen M."/>
            <person name="Andresen E.K."/>
            <person name="Saunders A.M."/>
            <person name="Kristiansen R."/>
            <person name="Stokholm-Bjerregaard M."/>
            <person name="Nielsen K.L."/>
            <person name="Nielsen P.H."/>
        </authorList>
    </citation>
    <scope>NUCLEOTIDE SEQUENCE [LARGE SCALE GENOMIC DNA]</scope>
    <source>
        <strain evidence="5 6">Run_B_J11</strain>
    </source>
</reference>
<dbReference type="HAMAP" id="MF_00720">
    <property type="entry name" value="PriB"/>
    <property type="match status" value="1"/>
</dbReference>
<dbReference type="AlphaFoldDB" id="A0A7U7J5I4"/>
<dbReference type="Proteomes" id="UP000019184">
    <property type="component" value="Unassembled WGS sequence"/>
</dbReference>
<keyword evidence="2 4" id="KW-0235">DNA replication</keyword>
<dbReference type="SUPFAM" id="SSF50249">
    <property type="entry name" value="Nucleic acid-binding proteins"/>
    <property type="match status" value="1"/>
</dbReference>
<comment type="caution">
    <text evidence="5">The sequence shown here is derived from an EMBL/GenBank/DDBJ whole genome shotgun (WGS) entry which is preliminary data.</text>
</comment>
<evidence type="ECO:0000256" key="4">
    <source>
        <dbReference type="HAMAP-Rule" id="MF_00720"/>
    </source>
</evidence>
<evidence type="ECO:0000313" key="6">
    <source>
        <dbReference type="Proteomes" id="UP000019184"/>
    </source>
</evidence>
<dbReference type="NCBIfam" id="TIGR04418">
    <property type="entry name" value="PriB_gamma"/>
    <property type="match status" value="1"/>
</dbReference>
<evidence type="ECO:0000256" key="2">
    <source>
        <dbReference type="ARBA" id="ARBA00022705"/>
    </source>
</evidence>
<dbReference type="Gene3D" id="2.40.50.140">
    <property type="entry name" value="Nucleic acid-binding proteins"/>
    <property type="match status" value="1"/>
</dbReference>
<sequence length="112" mass="11976">MPPAPFADNCLIIAGQLAGSCEVRTSPAGVTISRFLLEHHSGQLEAGVAREAYCRIPVMACGEGFARTVGRLPQGTPVRVRGFISRANSREGEYRVVVHAAHIDILDSDSSE</sequence>
<keyword evidence="3 4" id="KW-0238">DNA-binding</keyword>
<dbReference type="InterPro" id="IPR012340">
    <property type="entry name" value="NA-bd_OB-fold"/>
</dbReference>
<dbReference type="EMBL" id="CBTK010000261">
    <property type="protein sequence ID" value="CDH46442.1"/>
    <property type="molecule type" value="Genomic_DNA"/>
</dbReference>
<dbReference type="GO" id="GO:1990077">
    <property type="term" value="C:primosome complex"/>
    <property type="evidence" value="ECO:0007669"/>
    <property type="project" value="UniProtKB-UniRule"/>
</dbReference>
<dbReference type="RefSeq" id="WP_034435111.1">
    <property type="nucleotide sequence ID" value="NZ_CBTK010000261.1"/>
</dbReference>
<name>A0A7U7J5I4_9GAMM</name>
<comment type="similarity">
    <text evidence="4">Belongs to the PriB family.</text>
</comment>
<dbReference type="Pfam" id="PF22657">
    <property type="entry name" value="SSB_1"/>
    <property type="match status" value="1"/>
</dbReference>
<evidence type="ECO:0000256" key="3">
    <source>
        <dbReference type="ARBA" id="ARBA00023125"/>
    </source>
</evidence>
<evidence type="ECO:0000256" key="1">
    <source>
        <dbReference type="ARBA" id="ARBA00022515"/>
    </source>
</evidence>
<gene>
    <name evidence="4" type="primary">priB</name>
    <name evidence="5" type="ORF">BN874_460063</name>
</gene>
<keyword evidence="6" id="KW-1185">Reference proteome</keyword>
<dbReference type="InterPro" id="IPR000424">
    <property type="entry name" value="Primosome_PriB/ssb"/>
</dbReference>
<organism evidence="5 6">
    <name type="scientific">Candidatus Contendobacter odensis Run_B_J11</name>
    <dbReference type="NCBI Taxonomy" id="1400861"/>
    <lineage>
        <taxon>Bacteria</taxon>
        <taxon>Pseudomonadati</taxon>
        <taxon>Pseudomonadota</taxon>
        <taxon>Gammaproteobacteria</taxon>
        <taxon>Candidatus Competibacteraceae</taxon>
        <taxon>Candidatus Contendibacter</taxon>
    </lineage>
</organism>
<accession>A0A7U7J5I4</accession>
<dbReference type="OrthoDB" id="9180733at2"/>
<protein>
    <recommendedName>
        <fullName evidence="4">Replication restart protein PriB</fullName>
    </recommendedName>
</protein>
<dbReference type="GO" id="GO:0003697">
    <property type="term" value="F:single-stranded DNA binding"/>
    <property type="evidence" value="ECO:0007669"/>
    <property type="project" value="UniProtKB-UniRule"/>
</dbReference>
<dbReference type="PIRSF" id="PIRSF003135">
    <property type="entry name" value="Primosomal_n"/>
    <property type="match status" value="1"/>
</dbReference>
<evidence type="ECO:0000313" key="5">
    <source>
        <dbReference type="EMBL" id="CDH46442.1"/>
    </source>
</evidence>
<dbReference type="InterPro" id="IPR023646">
    <property type="entry name" value="Prisomal_replication_PriB"/>
</dbReference>
<dbReference type="GO" id="GO:0006269">
    <property type="term" value="P:DNA replication, synthesis of primer"/>
    <property type="evidence" value="ECO:0007669"/>
    <property type="project" value="UniProtKB-KW"/>
</dbReference>
<comment type="subunit">
    <text evidence="4">Homodimer. Interacts with PriA and DnaT. Component of the replication restart primosome. Primosome assembly occurs via a 'hand-off' mechanism. PriA binds to replication forks, subsequently PriB then DnaT bind; DnaT then displaces ssDNA to generate the helicase loading substrate.</text>
</comment>
<proteinExistence type="inferred from homology"/>
<comment type="function">
    <text evidence="4">Involved in the restart of stalled replication forks, which reloads the replicative helicase on sites other than the origin of replication; the PriA-PriB pathway is the major replication restart pathway. During primosome assembly it facilitates complex formation between PriA and DnaT on DNA; stabilizes PriA on DNA. Stimulates the DNA unwinding activity of PriA helicase.</text>
</comment>